<reference evidence="2" key="1">
    <citation type="journal article" date="2019" name="Int. J. Syst. Evol. Microbiol.">
        <title>The Global Catalogue of Microorganisms (GCM) 10K type strain sequencing project: providing services to taxonomists for standard genome sequencing and annotation.</title>
        <authorList>
            <consortium name="The Broad Institute Genomics Platform"/>
            <consortium name="The Broad Institute Genome Sequencing Center for Infectious Disease"/>
            <person name="Wu L."/>
            <person name="Ma J."/>
        </authorList>
    </citation>
    <scope>NUCLEOTIDE SEQUENCE [LARGE SCALE GENOMIC DNA]</scope>
    <source>
        <strain evidence="2">JCM 4602</strain>
    </source>
</reference>
<dbReference type="Proteomes" id="UP000624183">
    <property type="component" value="Unassembled WGS sequence"/>
</dbReference>
<name>A0ABQ3BP09_9ACTN</name>
<protein>
    <submittedName>
        <fullName evidence="1">Uncharacterized protein</fullName>
    </submittedName>
</protein>
<keyword evidence="2" id="KW-1185">Reference proteome</keyword>
<accession>A0ABQ3BP09</accession>
<gene>
    <name evidence="1" type="ORF">GCM10010328_29360</name>
</gene>
<evidence type="ECO:0000313" key="2">
    <source>
        <dbReference type="Proteomes" id="UP000624183"/>
    </source>
</evidence>
<sequence>MSDPEIEAMAALSGALQDLEEDAQGRVIRWAAERFGVTLGFPVPKGGTDASRDTLVAANEVSDEEISAESPKFEHFAELYNAASPKTDVDRALVAGYWFQAIREEASFQAAQLNLELKHLGHALKNVTDALDSNQSKKPARIIQLRKAGTAKQARKTYKLTHEGLVYVQGMIAS</sequence>
<evidence type="ECO:0000313" key="1">
    <source>
        <dbReference type="EMBL" id="GGZ52721.1"/>
    </source>
</evidence>
<proteinExistence type="predicted"/>
<comment type="caution">
    <text evidence="1">The sequence shown here is derived from an EMBL/GenBank/DDBJ whole genome shotgun (WGS) entry which is preliminary data.</text>
</comment>
<dbReference type="EMBL" id="BMUW01000004">
    <property type="protein sequence ID" value="GGZ52721.1"/>
    <property type="molecule type" value="Genomic_DNA"/>
</dbReference>
<organism evidence="1 2">
    <name type="scientific">Streptomyces rubiginosohelvolus</name>
    <dbReference type="NCBI Taxonomy" id="67362"/>
    <lineage>
        <taxon>Bacteria</taxon>
        <taxon>Bacillati</taxon>
        <taxon>Actinomycetota</taxon>
        <taxon>Actinomycetes</taxon>
        <taxon>Kitasatosporales</taxon>
        <taxon>Streptomycetaceae</taxon>
        <taxon>Streptomyces</taxon>
    </lineage>
</organism>